<feature type="region of interest" description="Disordered" evidence="1">
    <location>
        <begin position="282"/>
        <end position="324"/>
    </location>
</feature>
<protein>
    <submittedName>
        <fullName evidence="3">Uncharacterized protein</fullName>
    </submittedName>
</protein>
<dbReference type="OrthoDB" id="2796825at2759"/>
<feature type="transmembrane region" description="Helical" evidence="2">
    <location>
        <begin position="212"/>
        <end position="236"/>
    </location>
</feature>
<proteinExistence type="predicted"/>
<accession>A0A8I3ABU1</accession>
<name>A0A8I3ABU1_9AGAM</name>
<keyword evidence="2" id="KW-1133">Transmembrane helix</keyword>
<reference evidence="3" key="1">
    <citation type="submission" date="2021-03" db="EMBL/GenBank/DDBJ databases">
        <title>Evolutionary innovations through gain and loss of genes in the ectomycorrhizal Boletales.</title>
        <authorList>
            <person name="Wu G."/>
            <person name="Miyauchi S."/>
            <person name="Morin E."/>
            <person name="Yang Z.-L."/>
            <person name="Xu J."/>
            <person name="Martin F.M."/>
        </authorList>
    </citation>
    <scope>NUCLEOTIDE SEQUENCE</scope>
    <source>
        <strain evidence="3">BR01</strain>
    </source>
</reference>
<feature type="transmembrane region" description="Helical" evidence="2">
    <location>
        <begin position="55"/>
        <end position="74"/>
    </location>
</feature>
<dbReference type="Proteomes" id="UP000683000">
    <property type="component" value="Unassembled WGS sequence"/>
</dbReference>
<evidence type="ECO:0000313" key="3">
    <source>
        <dbReference type="EMBL" id="KAG6379591.1"/>
    </source>
</evidence>
<comment type="caution">
    <text evidence="3">The sequence shown here is derived from an EMBL/GenBank/DDBJ whole genome shotgun (WGS) entry which is preliminary data.</text>
</comment>
<evidence type="ECO:0000256" key="1">
    <source>
        <dbReference type="SAM" id="MobiDB-lite"/>
    </source>
</evidence>
<organism evidence="3 4">
    <name type="scientific">Boletus reticuloceps</name>
    <dbReference type="NCBI Taxonomy" id="495285"/>
    <lineage>
        <taxon>Eukaryota</taxon>
        <taxon>Fungi</taxon>
        <taxon>Dikarya</taxon>
        <taxon>Basidiomycota</taxon>
        <taxon>Agaricomycotina</taxon>
        <taxon>Agaricomycetes</taxon>
        <taxon>Agaricomycetidae</taxon>
        <taxon>Boletales</taxon>
        <taxon>Boletineae</taxon>
        <taxon>Boletaceae</taxon>
        <taxon>Boletoideae</taxon>
        <taxon>Boletus</taxon>
    </lineage>
</organism>
<evidence type="ECO:0000256" key="2">
    <source>
        <dbReference type="SAM" id="Phobius"/>
    </source>
</evidence>
<dbReference type="EMBL" id="JAGFBS010000004">
    <property type="protein sequence ID" value="KAG6379591.1"/>
    <property type="molecule type" value="Genomic_DNA"/>
</dbReference>
<gene>
    <name evidence="3" type="ORF">JVT61DRAFT_10096</name>
</gene>
<sequence>MSSNSTGLDASFDFAMSFFVGINLQAILFGLNLCVYFKTMYILLGRRKTHWKDDVFYAVFSTVMLVLVTFIYAINASSGQSVWLVDETHPSKSISYAFVEVVGAMSLVLQLMAYGFMTYRCHVVWDSLHAITIPSVFWLAVVALGIVSIWASSAARTSLFSGLAGQLNLAYYSVSVILSTKLTCMICYRLARHSRMMKKQLGPDHAAPHFTIGMFVVESSLPLAAAGIAFLAAYWFRSPAEAALLLVYCMMLCLSPQMLILRMVEGKAWQKETTRSLRSAVTFESNSRDAPVQDNPDGTGTVIRLESLPEETPSTWDSGKEDKV</sequence>
<keyword evidence="2" id="KW-0812">Transmembrane</keyword>
<feature type="transmembrane region" description="Helical" evidence="2">
    <location>
        <begin position="128"/>
        <end position="150"/>
    </location>
</feature>
<evidence type="ECO:0000313" key="4">
    <source>
        <dbReference type="Proteomes" id="UP000683000"/>
    </source>
</evidence>
<feature type="transmembrane region" description="Helical" evidence="2">
    <location>
        <begin position="242"/>
        <end position="261"/>
    </location>
</feature>
<dbReference type="AlphaFoldDB" id="A0A8I3ABU1"/>
<feature type="transmembrane region" description="Helical" evidence="2">
    <location>
        <begin position="170"/>
        <end position="191"/>
    </location>
</feature>
<keyword evidence="4" id="KW-1185">Reference proteome</keyword>
<keyword evidence="2" id="KW-0472">Membrane</keyword>
<feature type="transmembrane region" description="Helical" evidence="2">
    <location>
        <begin position="14"/>
        <end position="35"/>
    </location>
</feature>
<feature type="transmembrane region" description="Helical" evidence="2">
    <location>
        <begin position="94"/>
        <end position="116"/>
    </location>
</feature>